<dbReference type="EMBL" id="KT201088">
    <property type="protein sequence ID" value="ALS56132.1"/>
    <property type="molecule type" value="Genomic_DNA"/>
</dbReference>
<dbReference type="Gene3D" id="2.60.120.230">
    <property type="match status" value="1"/>
</dbReference>
<reference evidence="2" key="1">
    <citation type="journal article" date="2016" name="ISME J.">
        <title>Functional metagenomic screen reveals new and diverse microbial rhodopsins.</title>
        <authorList>
            <person name="Pushkarev A."/>
            <person name="Beja O."/>
        </authorList>
    </citation>
    <scope>NUCLEOTIDE SEQUENCE</scope>
</reference>
<protein>
    <recommendedName>
        <fullName evidence="3">Cytochrome c domain-containing protein</fullName>
    </recommendedName>
</protein>
<dbReference type="InterPro" id="IPR036249">
    <property type="entry name" value="Thioredoxin-like_sf"/>
</dbReference>
<dbReference type="Gene3D" id="3.40.30.10">
    <property type="entry name" value="Glutaredoxin"/>
    <property type="match status" value="1"/>
</dbReference>
<dbReference type="SUPFAM" id="SSF49742">
    <property type="entry name" value="PHM/PNGase F"/>
    <property type="match status" value="2"/>
</dbReference>
<evidence type="ECO:0000256" key="1">
    <source>
        <dbReference type="ARBA" id="ARBA00023157"/>
    </source>
</evidence>
<accession>A0A0U2XPC1</accession>
<proteinExistence type="predicted"/>
<evidence type="ECO:0008006" key="3">
    <source>
        <dbReference type="Google" id="ProtNLM"/>
    </source>
</evidence>
<keyword evidence="1" id="KW-1015">Disulfide bond</keyword>
<dbReference type="SUPFAM" id="SSF52833">
    <property type="entry name" value="Thioredoxin-like"/>
    <property type="match status" value="1"/>
</dbReference>
<dbReference type="InterPro" id="IPR014784">
    <property type="entry name" value="Cu2_ascorb_mOase-like_C"/>
</dbReference>
<name>A0A0U2XPC1_9BACT</name>
<sequence>MYSSPVKAFGFTLFALITSSVLGQERVGDFSLLDQSGYFHQMSWYDDKKAIAFLAQANRDESVANAIPEFTRLAKAFSAEKIQFFLINSMGLRDREEVQAEMDRLGTQIPVLMDDAQIIGEALGIQRSAELILFDPSNFTVIFRGSLTGETESILNFIVAGEEFTAPETLEVGQPINYAAANNHRQHPPVYEADIAPIIEENCASCHRESGIAPFAMDSYSMIRGWSPMIREVVMTKRMPPGQIDPHIGSFENDMLLADSEQQTLLHWIEAGAPRDGTTDPLAHLSWPESEWAFGEPDLIIDIPPQEIPATGVLDYYNVMVDVDLEEDRWVRASQYVPGDRTVLHHTLHSIIPPGATRGGSLLGGDDQDRPGIAPYIPGQAPRMEPPNTGGLLRAGTKIAMQMHYTTTGRAAVDESRIGVWFYPKDFVPQERTSGACACHFTSTWVNIPPYDPDYEMTQSIVIDDDAYVYSFTPHMHFRGKRMRFYATFPDGTTEEMLNIAKYNYNWQLAYTLKEPRFVPAGTKFTAVGSFDNSEQNQMNPDPSRSVPWGLQSMDEMFFGAVDWKYVDQTRYQH</sequence>
<evidence type="ECO:0000313" key="2">
    <source>
        <dbReference type="EMBL" id="ALS56132.1"/>
    </source>
</evidence>
<dbReference type="GO" id="GO:0016715">
    <property type="term" value="F:oxidoreductase activity, acting on paired donors, with incorporation or reduction of molecular oxygen, reduced ascorbate as one donor, and incorporation of one atom of oxygen"/>
    <property type="evidence" value="ECO:0007669"/>
    <property type="project" value="InterPro"/>
</dbReference>
<dbReference type="AlphaFoldDB" id="A0A0U2XPC1"/>
<dbReference type="InterPro" id="IPR008977">
    <property type="entry name" value="PHM/PNGase_F_dom_sf"/>
</dbReference>
<organism evidence="2">
    <name type="scientific">uncultured bacterium EIL11C05</name>
    <dbReference type="NCBI Taxonomy" id="1768199"/>
    <lineage>
        <taxon>Bacteria</taxon>
        <taxon>environmental samples</taxon>
    </lineage>
</organism>